<organism evidence="1 2">
    <name type="scientific">Aeoliella straminimaris</name>
    <dbReference type="NCBI Taxonomy" id="2954799"/>
    <lineage>
        <taxon>Bacteria</taxon>
        <taxon>Pseudomonadati</taxon>
        <taxon>Planctomycetota</taxon>
        <taxon>Planctomycetia</taxon>
        <taxon>Pirellulales</taxon>
        <taxon>Lacipirellulaceae</taxon>
        <taxon>Aeoliella</taxon>
    </lineage>
</organism>
<protein>
    <recommendedName>
        <fullName evidence="3">Carboxypeptidase regulatory-like domain-containing protein</fullName>
    </recommendedName>
</protein>
<sequence length="140" mass="14728">MTTSGCGDGKPETAVVTGTVSYQGKPLPEGQIAFYPEIGRMAAGPIAADGTYTLTTFEAGDGALVGKHTVTITAKRVTGGMPEAKSFEEEIRMASDPKSGSANDVRVTWLAPAKYAERKTTPLQREVKAGSNVLDFDLTD</sequence>
<name>A0A9X2JIV8_9BACT</name>
<proteinExistence type="predicted"/>
<comment type="caution">
    <text evidence="1">The sequence shown here is derived from an EMBL/GenBank/DDBJ whole genome shotgun (WGS) entry which is preliminary data.</text>
</comment>
<dbReference type="Proteomes" id="UP001155241">
    <property type="component" value="Unassembled WGS sequence"/>
</dbReference>
<dbReference type="AlphaFoldDB" id="A0A9X2JIV8"/>
<dbReference type="EMBL" id="JAMXLR010000081">
    <property type="protein sequence ID" value="MCO6046947.1"/>
    <property type="molecule type" value="Genomic_DNA"/>
</dbReference>
<evidence type="ECO:0000313" key="1">
    <source>
        <dbReference type="EMBL" id="MCO6046947.1"/>
    </source>
</evidence>
<evidence type="ECO:0008006" key="3">
    <source>
        <dbReference type="Google" id="ProtNLM"/>
    </source>
</evidence>
<dbReference type="RefSeq" id="WP_252855059.1">
    <property type="nucleotide sequence ID" value="NZ_JAMXLR010000081.1"/>
</dbReference>
<accession>A0A9X2JIV8</accession>
<gene>
    <name evidence="1" type="ORF">NG895_23865</name>
</gene>
<keyword evidence="2" id="KW-1185">Reference proteome</keyword>
<evidence type="ECO:0000313" key="2">
    <source>
        <dbReference type="Proteomes" id="UP001155241"/>
    </source>
</evidence>
<reference evidence="1" key="1">
    <citation type="submission" date="2022-06" db="EMBL/GenBank/DDBJ databases">
        <title>Aeoliella straminimaris, a novel planctomycete from sediments.</title>
        <authorList>
            <person name="Vitorino I.R."/>
            <person name="Lage O.M."/>
        </authorList>
    </citation>
    <scope>NUCLEOTIDE SEQUENCE</scope>
    <source>
        <strain evidence="1">ICT_H6.2</strain>
    </source>
</reference>